<dbReference type="AlphaFoldDB" id="A0AAU9CGB0"/>
<dbReference type="InterPro" id="IPR008523">
    <property type="entry name" value="DUF805"/>
</dbReference>
<keyword evidence="1" id="KW-0812">Transmembrane</keyword>
<keyword evidence="2" id="KW-0645">Protease</keyword>
<proteinExistence type="predicted"/>
<keyword evidence="1" id="KW-1133">Transmembrane helix</keyword>
<organism evidence="2 3">
    <name type="scientific">Fulvitalea axinellae</name>
    <dbReference type="NCBI Taxonomy" id="1182444"/>
    <lineage>
        <taxon>Bacteria</taxon>
        <taxon>Pseudomonadati</taxon>
        <taxon>Bacteroidota</taxon>
        <taxon>Cytophagia</taxon>
        <taxon>Cytophagales</taxon>
        <taxon>Persicobacteraceae</taxon>
        <taxon>Fulvitalea</taxon>
    </lineage>
</organism>
<evidence type="ECO:0000313" key="3">
    <source>
        <dbReference type="Proteomes" id="UP001348817"/>
    </source>
</evidence>
<dbReference type="PANTHER" id="PTHR34980:SF2">
    <property type="entry name" value="INNER MEMBRANE PROTEIN YHAH-RELATED"/>
    <property type="match status" value="1"/>
</dbReference>
<accession>A0AAU9CGB0</accession>
<dbReference type="Pfam" id="PF05656">
    <property type="entry name" value="DUF805"/>
    <property type="match status" value="1"/>
</dbReference>
<feature type="transmembrane region" description="Helical" evidence="1">
    <location>
        <begin position="89"/>
        <end position="108"/>
    </location>
</feature>
<feature type="transmembrane region" description="Helical" evidence="1">
    <location>
        <begin position="53"/>
        <end position="77"/>
    </location>
</feature>
<keyword evidence="2" id="KW-0031">Aminopeptidase</keyword>
<name>A0AAU9CGB0_9BACT</name>
<evidence type="ECO:0000313" key="2">
    <source>
        <dbReference type="EMBL" id="BDD11219.1"/>
    </source>
</evidence>
<keyword evidence="1" id="KW-0472">Membrane</keyword>
<keyword evidence="2" id="KW-0378">Hydrolase</keyword>
<sequence length="133" mass="15360">MEWYLKVLRNYANFNGRARRKEYWMFVLMHMLLTLGVFIMLALVSLAAESETIFFAGYALIIIYSLAILIPSLAVAVRRLHDIGKSGTWFFIYFVPLVGPIWLLVLLASEGDYKDNQYGRNPKSTLFEESLNI</sequence>
<dbReference type="RefSeq" id="WP_338392727.1">
    <property type="nucleotide sequence ID" value="NZ_AP025314.1"/>
</dbReference>
<evidence type="ECO:0000256" key="1">
    <source>
        <dbReference type="SAM" id="Phobius"/>
    </source>
</evidence>
<dbReference type="Proteomes" id="UP001348817">
    <property type="component" value="Chromosome"/>
</dbReference>
<gene>
    <name evidence="2" type="ORF">FUAX_36510</name>
</gene>
<dbReference type="KEGG" id="fax:FUAX_36510"/>
<keyword evidence="3" id="KW-1185">Reference proteome</keyword>
<dbReference type="GO" id="GO:0004177">
    <property type="term" value="F:aminopeptidase activity"/>
    <property type="evidence" value="ECO:0007669"/>
    <property type="project" value="UniProtKB-KW"/>
</dbReference>
<protein>
    <submittedName>
        <fullName evidence="2">Aminopeptidase</fullName>
    </submittedName>
</protein>
<dbReference type="PANTHER" id="PTHR34980">
    <property type="entry name" value="INNER MEMBRANE PROTEIN-RELATED-RELATED"/>
    <property type="match status" value="1"/>
</dbReference>
<dbReference type="EMBL" id="AP025314">
    <property type="protein sequence ID" value="BDD11219.1"/>
    <property type="molecule type" value="Genomic_DNA"/>
</dbReference>
<dbReference type="GO" id="GO:0005886">
    <property type="term" value="C:plasma membrane"/>
    <property type="evidence" value="ECO:0007669"/>
    <property type="project" value="TreeGrafter"/>
</dbReference>
<feature type="transmembrane region" description="Helical" evidence="1">
    <location>
        <begin position="23"/>
        <end position="47"/>
    </location>
</feature>
<reference evidence="2 3" key="1">
    <citation type="submission" date="2021-12" db="EMBL/GenBank/DDBJ databases">
        <title>Genome sequencing of bacteria with rrn-lacking chromosome and rrn-plasmid.</title>
        <authorList>
            <person name="Anda M."/>
            <person name="Iwasaki W."/>
        </authorList>
    </citation>
    <scope>NUCLEOTIDE SEQUENCE [LARGE SCALE GENOMIC DNA]</scope>
    <source>
        <strain evidence="2 3">DSM 100852</strain>
    </source>
</reference>